<reference evidence="8 9" key="1">
    <citation type="submission" date="2018-04" db="EMBL/GenBank/DDBJ databases">
        <title>Camelliibacillus theae gen. nov., sp. nov., isolated from Pu'er tea.</title>
        <authorList>
            <person name="Niu L."/>
        </authorList>
    </citation>
    <scope>NUCLEOTIDE SEQUENCE [LARGE SCALE GENOMIC DNA]</scope>
    <source>
        <strain evidence="8 9">T8</strain>
    </source>
</reference>
<dbReference type="GO" id="GO:0003723">
    <property type="term" value="F:RNA binding"/>
    <property type="evidence" value="ECO:0007669"/>
    <property type="project" value="UniProtKB-KW"/>
</dbReference>
<evidence type="ECO:0000256" key="3">
    <source>
        <dbReference type="ARBA" id="ARBA00023235"/>
    </source>
</evidence>
<dbReference type="InterPro" id="IPR006145">
    <property type="entry name" value="PsdUridine_synth_RsuA/RluA"/>
</dbReference>
<sequence>MKPLTFTWNVPEECNGVFLREFLVEKKKVSRSLLTDIKFRGGHLLVNEQPVTVRKVLNQGDEVTVVFPEEKRNEFMKPFPFKLSICYEDDHVLIINKPPGLPSIPSRNERDVSLAQALLHYYQMNEISSAIHIVTRLDRDTSGLMLVAKHRYAHSLLSQQQIERTIDRTYTAIVHGTIESEHGTINNPIGRKEGSMIERAIRQDGQEAITHYRVLERMKGKTVVRVKLETGRTHQIRVHFSNMGFPLVGDTLYGGTSAQMNRQALHSSTLRFLHPFTEETMSFQAPLPPDMQSIIE</sequence>
<keyword evidence="3 6" id="KW-0413">Isomerase</keyword>
<feature type="domain" description="Pseudouridine synthase RsuA/RluA-like" evidence="7">
    <location>
        <begin position="91"/>
        <end position="241"/>
    </location>
</feature>
<dbReference type="EMBL" id="QCZG01000006">
    <property type="protein sequence ID" value="PWA12692.1"/>
    <property type="molecule type" value="Genomic_DNA"/>
</dbReference>
<protein>
    <recommendedName>
        <fullName evidence="6">Pseudouridine synthase</fullName>
        <ecNumber evidence="6">5.4.99.-</ecNumber>
    </recommendedName>
</protein>
<dbReference type="Proteomes" id="UP000245998">
    <property type="component" value="Unassembled WGS sequence"/>
</dbReference>
<evidence type="ECO:0000259" key="7">
    <source>
        <dbReference type="Pfam" id="PF00849"/>
    </source>
</evidence>
<evidence type="ECO:0000256" key="6">
    <source>
        <dbReference type="RuleBase" id="RU362028"/>
    </source>
</evidence>
<accession>A0A2U1K5N4</accession>
<dbReference type="GO" id="GO:0009982">
    <property type="term" value="F:pseudouridine synthase activity"/>
    <property type="evidence" value="ECO:0007669"/>
    <property type="project" value="InterPro"/>
</dbReference>
<evidence type="ECO:0000256" key="4">
    <source>
        <dbReference type="PIRSR" id="PIRSR606225-1"/>
    </source>
</evidence>
<evidence type="ECO:0000256" key="5">
    <source>
        <dbReference type="PROSITE-ProRule" id="PRU00182"/>
    </source>
</evidence>
<keyword evidence="5" id="KW-0694">RNA-binding</keyword>
<dbReference type="CDD" id="cd02869">
    <property type="entry name" value="PseudoU_synth_RluA_like"/>
    <property type="match status" value="1"/>
</dbReference>
<evidence type="ECO:0000256" key="2">
    <source>
        <dbReference type="ARBA" id="ARBA00010876"/>
    </source>
</evidence>
<keyword evidence="9" id="KW-1185">Reference proteome</keyword>
<dbReference type="InterPro" id="IPR006225">
    <property type="entry name" value="PsdUridine_synth_RluC/D"/>
</dbReference>
<evidence type="ECO:0000313" key="9">
    <source>
        <dbReference type="Proteomes" id="UP000245998"/>
    </source>
</evidence>
<dbReference type="InterPro" id="IPR050188">
    <property type="entry name" value="RluA_PseudoU_synthase"/>
</dbReference>
<dbReference type="PROSITE" id="PS01129">
    <property type="entry name" value="PSI_RLU"/>
    <property type="match status" value="1"/>
</dbReference>
<dbReference type="OrthoDB" id="9807829at2"/>
<organism evidence="8 9">
    <name type="scientific">Pueribacillus theae</name>
    <dbReference type="NCBI Taxonomy" id="2171751"/>
    <lineage>
        <taxon>Bacteria</taxon>
        <taxon>Bacillati</taxon>
        <taxon>Bacillota</taxon>
        <taxon>Bacilli</taxon>
        <taxon>Bacillales</taxon>
        <taxon>Bacillaceae</taxon>
        <taxon>Pueribacillus</taxon>
    </lineage>
</organism>
<comment type="similarity">
    <text evidence="2 6">Belongs to the pseudouridine synthase RluA family.</text>
</comment>
<dbReference type="NCBIfam" id="TIGR00005">
    <property type="entry name" value="rluA_subfam"/>
    <property type="match status" value="1"/>
</dbReference>
<evidence type="ECO:0000313" key="8">
    <source>
        <dbReference type="EMBL" id="PWA12692.1"/>
    </source>
</evidence>
<comment type="function">
    <text evidence="6">Responsible for synthesis of pseudouridine from uracil.</text>
</comment>
<dbReference type="RefSeq" id="WP_116553683.1">
    <property type="nucleotide sequence ID" value="NZ_QCZG01000006.1"/>
</dbReference>
<comment type="caution">
    <text evidence="8">The sequence shown here is derived from an EMBL/GenBank/DDBJ whole genome shotgun (WGS) entry which is preliminary data.</text>
</comment>
<dbReference type="PANTHER" id="PTHR21600">
    <property type="entry name" value="MITOCHONDRIAL RNA PSEUDOURIDINE SYNTHASE"/>
    <property type="match status" value="1"/>
</dbReference>
<dbReference type="Gene3D" id="3.30.2350.10">
    <property type="entry name" value="Pseudouridine synthase"/>
    <property type="match status" value="1"/>
</dbReference>
<dbReference type="FunFam" id="3.30.2350.10:FF:000005">
    <property type="entry name" value="Pseudouridine synthase"/>
    <property type="match status" value="1"/>
</dbReference>
<feature type="active site" evidence="4">
    <location>
        <position position="138"/>
    </location>
</feature>
<evidence type="ECO:0000256" key="1">
    <source>
        <dbReference type="ARBA" id="ARBA00000073"/>
    </source>
</evidence>
<comment type="catalytic activity">
    <reaction evidence="1 6">
        <text>a uridine in RNA = a pseudouridine in RNA</text>
        <dbReference type="Rhea" id="RHEA:48348"/>
        <dbReference type="Rhea" id="RHEA-COMP:12068"/>
        <dbReference type="Rhea" id="RHEA-COMP:12069"/>
        <dbReference type="ChEBI" id="CHEBI:65314"/>
        <dbReference type="ChEBI" id="CHEBI:65315"/>
    </reaction>
</comment>
<dbReference type="GO" id="GO:0000455">
    <property type="term" value="P:enzyme-directed rRNA pseudouridine synthesis"/>
    <property type="evidence" value="ECO:0007669"/>
    <property type="project" value="TreeGrafter"/>
</dbReference>
<dbReference type="InterPro" id="IPR020103">
    <property type="entry name" value="PsdUridine_synth_cat_dom_sf"/>
</dbReference>
<dbReference type="AlphaFoldDB" id="A0A2U1K5N4"/>
<dbReference type="SUPFAM" id="SSF55120">
    <property type="entry name" value="Pseudouridine synthase"/>
    <property type="match status" value="1"/>
</dbReference>
<proteinExistence type="inferred from homology"/>
<dbReference type="EC" id="5.4.99.-" evidence="6"/>
<dbReference type="PANTHER" id="PTHR21600:SF35">
    <property type="entry name" value="PSEUDOURIDINE SYNTHASE"/>
    <property type="match status" value="1"/>
</dbReference>
<dbReference type="GO" id="GO:0140098">
    <property type="term" value="F:catalytic activity, acting on RNA"/>
    <property type="evidence" value="ECO:0007669"/>
    <property type="project" value="UniProtKB-ARBA"/>
</dbReference>
<dbReference type="PROSITE" id="PS50889">
    <property type="entry name" value="S4"/>
    <property type="match status" value="1"/>
</dbReference>
<gene>
    <name evidence="8" type="ORF">DCC39_04445</name>
</gene>
<name>A0A2U1K5N4_9BACI</name>
<dbReference type="Pfam" id="PF00849">
    <property type="entry name" value="PseudoU_synth_2"/>
    <property type="match status" value="1"/>
</dbReference>
<dbReference type="InterPro" id="IPR006224">
    <property type="entry name" value="PsdUridine_synth_RluA-like_CS"/>
</dbReference>